<gene>
    <name evidence="13" type="ORF">KDL01_31130</name>
</gene>
<keyword evidence="4 11" id="KW-0812">Transmembrane</keyword>
<evidence type="ECO:0000256" key="4">
    <source>
        <dbReference type="ARBA" id="ARBA00022692"/>
    </source>
</evidence>
<dbReference type="GO" id="GO:0016020">
    <property type="term" value="C:membrane"/>
    <property type="evidence" value="ECO:0007669"/>
    <property type="project" value="UniProtKB-SubCell"/>
</dbReference>
<evidence type="ECO:0000313" key="14">
    <source>
        <dbReference type="Proteomes" id="UP000675781"/>
    </source>
</evidence>
<dbReference type="Pfam" id="PF13493">
    <property type="entry name" value="DUF4118"/>
    <property type="match status" value="1"/>
</dbReference>
<evidence type="ECO:0000256" key="5">
    <source>
        <dbReference type="ARBA" id="ARBA00022741"/>
    </source>
</evidence>
<evidence type="ECO:0000256" key="11">
    <source>
        <dbReference type="SAM" id="Phobius"/>
    </source>
</evidence>
<organism evidence="13 14">
    <name type="scientific">Actinospica durhamensis</name>
    <dbReference type="NCBI Taxonomy" id="1508375"/>
    <lineage>
        <taxon>Bacteria</taxon>
        <taxon>Bacillati</taxon>
        <taxon>Actinomycetota</taxon>
        <taxon>Actinomycetes</taxon>
        <taxon>Catenulisporales</taxon>
        <taxon>Actinospicaceae</taxon>
        <taxon>Actinospica</taxon>
    </lineage>
</organism>
<evidence type="ECO:0000256" key="6">
    <source>
        <dbReference type="ARBA" id="ARBA00022777"/>
    </source>
</evidence>
<comment type="caution">
    <text evidence="13">The sequence shown here is derived from an EMBL/GenBank/DDBJ whole genome shotgun (WGS) entry which is preliminary data.</text>
</comment>
<feature type="domain" description="Sensor protein KdpD transmembrane" evidence="12">
    <location>
        <begin position="11"/>
        <end position="111"/>
    </location>
</feature>
<evidence type="ECO:0000256" key="10">
    <source>
        <dbReference type="ARBA" id="ARBA00023136"/>
    </source>
</evidence>
<dbReference type="GO" id="GO:0016301">
    <property type="term" value="F:kinase activity"/>
    <property type="evidence" value="ECO:0007669"/>
    <property type="project" value="UniProtKB-KW"/>
</dbReference>
<keyword evidence="5" id="KW-0547">Nucleotide-binding</keyword>
<keyword evidence="7" id="KW-0067">ATP-binding</keyword>
<feature type="transmembrane region" description="Helical" evidence="11">
    <location>
        <begin position="57"/>
        <end position="76"/>
    </location>
</feature>
<dbReference type="EMBL" id="JAGSOG010000229">
    <property type="protein sequence ID" value="MBR7837770.1"/>
    <property type="molecule type" value="Genomic_DNA"/>
</dbReference>
<evidence type="ECO:0000256" key="3">
    <source>
        <dbReference type="ARBA" id="ARBA00022679"/>
    </source>
</evidence>
<sequence length="247" mass="26456">MGKRRDRIAVICALVIPPAVCAVLIPTRTSLPNTDAALVLVAFTVAVAAFGNRFAGYLAALGTALWFDFFLTIPYYRLDITHRTDIQTTVLILLVGVAVTELAVAARRRGRVVAVDESLLAVVQSTAGLVARGERADAVTAQACVQLRAVLGARDCVFDPAPARVRGLRLEPDGSLRWGAAHWDLAENGFPDEKYDICARHEGEVYGAFTLTPVPHTAPSVHARRTAVVLADLAGAAVATERTPRHI</sequence>
<evidence type="ECO:0000256" key="2">
    <source>
        <dbReference type="ARBA" id="ARBA00022553"/>
    </source>
</evidence>
<dbReference type="AlphaFoldDB" id="A0A941ESW3"/>
<keyword evidence="10 11" id="KW-0472">Membrane</keyword>
<evidence type="ECO:0000256" key="7">
    <source>
        <dbReference type="ARBA" id="ARBA00022840"/>
    </source>
</evidence>
<proteinExistence type="predicted"/>
<comment type="subcellular location">
    <subcellularLocation>
        <location evidence="1">Membrane</location>
        <topology evidence="1">Multi-pass membrane protein</topology>
    </subcellularLocation>
</comment>
<name>A0A941ESW3_9ACTN</name>
<evidence type="ECO:0000259" key="12">
    <source>
        <dbReference type="Pfam" id="PF13493"/>
    </source>
</evidence>
<keyword evidence="8 11" id="KW-1133">Transmembrane helix</keyword>
<dbReference type="Proteomes" id="UP000675781">
    <property type="component" value="Unassembled WGS sequence"/>
</dbReference>
<evidence type="ECO:0000256" key="8">
    <source>
        <dbReference type="ARBA" id="ARBA00022989"/>
    </source>
</evidence>
<feature type="transmembrane region" description="Helical" evidence="11">
    <location>
        <begin position="31"/>
        <end position="50"/>
    </location>
</feature>
<dbReference type="GO" id="GO:0000160">
    <property type="term" value="P:phosphorelay signal transduction system"/>
    <property type="evidence" value="ECO:0007669"/>
    <property type="project" value="UniProtKB-KW"/>
</dbReference>
<keyword evidence="6" id="KW-0418">Kinase</keyword>
<dbReference type="GO" id="GO:0005524">
    <property type="term" value="F:ATP binding"/>
    <property type="evidence" value="ECO:0007669"/>
    <property type="project" value="UniProtKB-KW"/>
</dbReference>
<reference evidence="13" key="1">
    <citation type="submission" date="2021-04" db="EMBL/GenBank/DDBJ databases">
        <title>Genome based classification of Actinospica acidithermotolerans sp. nov., an actinobacterium isolated from an Indonesian hot spring.</title>
        <authorList>
            <person name="Kusuma A.B."/>
            <person name="Putra K.E."/>
            <person name="Nafisah S."/>
            <person name="Loh J."/>
            <person name="Nouioui I."/>
            <person name="Goodfellow M."/>
        </authorList>
    </citation>
    <scope>NUCLEOTIDE SEQUENCE</scope>
    <source>
        <strain evidence="13">CSCA 57</strain>
    </source>
</reference>
<evidence type="ECO:0000256" key="9">
    <source>
        <dbReference type="ARBA" id="ARBA00023012"/>
    </source>
</evidence>
<dbReference type="RefSeq" id="WP_212532237.1">
    <property type="nucleotide sequence ID" value="NZ_JAGSOG010000229.1"/>
</dbReference>
<dbReference type="InterPro" id="IPR038318">
    <property type="entry name" value="KdpD_sf"/>
</dbReference>
<keyword evidence="14" id="KW-1185">Reference proteome</keyword>
<evidence type="ECO:0000313" key="13">
    <source>
        <dbReference type="EMBL" id="MBR7837770.1"/>
    </source>
</evidence>
<keyword evidence="3" id="KW-0808">Transferase</keyword>
<dbReference type="InterPro" id="IPR025201">
    <property type="entry name" value="KdpD_TM"/>
</dbReference>
<keyword evidence="9" id="KW-0902">Two-component regulatory system</keyword>
<keyword evidence="2" id="KW-0597">Phosphoprotein</keyword>
<accession>A0A941ESW3</accession>
<feature type="transmembrane region" description="Helical" evidence="11">
    <location>
        <begin position="88"/>
        <end position="106"/>
    </location>
</feature>
<protein>
    <submittedName>
        <fullName evidence="13">DUF4118 domain-containing protein</fullName>
    </submittedName>
</protein>
<dbReference type="Gene3D" id="1.20.120.620">
    <property type="entry name" value="Backbone structure of the membrane domain of e. Coli histidine kinase receptor kdpd"/>
    <property type="match status" value="1"/>
</dbReference>
<evidence type="ECO:0000256" key="1">
    <source>
        <dbReference type="ARBA" id="ARBA00004141"/>
    </source>
</evidence>